<name>K0YS60_9ACTO</name>
<dbReference type="AlphaFoldDB" id="K0YS60"/>
<feature type="domain" description="HTH merR-type" evidence="3">
    <location>
        <begin position="6"/>
        <end position="75"/>
    </location>
</feature>
<organism evidence="4 5">
    <name type="scientific">Winkia neuii BV029A5</name>
    <dbReference type="NCBI Taxonomy" id="888439"/>
    <lineage>
        <taxon>Bacteria</taxon>
        <taxon>Bacillati</taxon>
        <taxon>Actinomycetota</taxon>
        <taxon>Actinomycetes</taxon>
        <taxon>Actinomycetales</taxon>
        <taxon>Actinomycetaceae</taxon>
        <taxon>Winkia</taxon>
    </lineage>
</organism>
<evidence type="ECO:0000313" key="5">
    <source>
        <dbReference type="Proteomes" id="UP000006075"/>
    </source>
</evidence>
<keyword evidence="2" id="KW-0175">Coiled coil</keyword>
<evidence type="ECO:0000259" key="3">
    <source>
        <dbReference type="PROSITE" id="PS50937"/>
    </source>
</evidence>
<reference evidence="4 5" key="1">
    <citation type="submission" date="2012-07" db="EMBL/GenBank/DDBJ databases">
        <title>The Genome Sequence of Actinomyces neuii subsp. anitratus BVS029A5.</title>
        <authorList>
            <consortium name="The Broad Institute Genome Sequencing Platform"/>
            <person name="Earl A."/>
            <person name="Ward D."/>
            <person name="Feldgarden M."/>
            <person name="Gevers D."/>
            <person name="Saerens B."/>
            <person name="Vaneechoutte M."/>
            <person name="Walker B."/>
            <person name="Young S.K."/>
            <person name="Zeng Q."/>
            <person name="Gargeya S."/>
            <person name="Fitzgerald M."/>
            <person name="Haas B."/>
            <person name="Abouelleil A."/>
            <person name="Alvarado L."/>
            <person name="Arachchi H.M."/>
            <person name="Berlin A."/>
            <person name="Chapman S.B."/>
            <person name="Goldberg J."/>
            <person name="Griggs A."/>
            <person name="Gujja S."/>
            <person name="Hansen M."/>
            <person name="Howarth C."/>
            <person name="Imamovic A."/>
            <person name="Larimer J."/>
            <person name="McCowen C."/>
            <person name="Montmayeur A."/>
            <person name="Murphy C."/>
            <person name="Neiman D."/>
            <person name="Pearson M."/>
            <person name="Priest M."/>
            <person name="Roberts A."/>
            <person name="Saif S."/>
            <person name="Shea T."/>
            <person name="Sisk P."/>
            <person name="Sykes S."/>
            <person name="Wortman J."/>
            <person name="Nusbaum C."/>
            <person name="Birren B."/>
        </authorList>
    </citation>
    <scope>NUCLEOTIDE SEQUENCE [LARGE SCALE GENOMIC DNA]</scope>
    <source>
        <strain evidence="4 5">BVS029A5</strain>
    </source>
</reference>
<dbReference type="HOGENOM" id="CLU_060077_7_1_11"/>
<keyword evidence="5" id="KW-1185">Reference proteome</keyword>
<dbReference type="InterPro" id="IPR009061">
    <property type="entry name" value="DNA-bd_dom_put_sf"/>
</dbReference>
<dbReference type="NCBIfam" id="NF047375">
    <property type="entry name" value="HeatShock_HspR"/>
    <property type="match status" value="1"/>
</dbReference>
<dbReference type="GO" id="GO:0003700">
    <property type="term" value="F:DNA-binding transcription factor activity"/>
    <property type="evidence" value="ECO:0007669"/>
    <property type="project" value="InterPro"/>
</dbReference>
<dbReference type="SMART" id="SM00422">
    <property type="entry name" value="HTH_MERR"/>
    <property type="match status" value="1"/>
</dbReference>
<evidence type="ECO:0000313" key="4">
    <source>
        <dbReference type="EMBL" id="EJZ86592.1"/>
    </source>
</evidence>
<dbReference type="InterPro" id="IPR000551">
    <property type="entry name" value="MerR-type_HTH_dom"/>
</dbReference>
<dbReference type="SUPFAM" id="SSF46955">
    <property type="entry name" value="Putative DNA-binding domain"/>
    <property type="match status" value="1"/>
</dbReference>
<feature type="coiled-coil region" evidence="2">
    <location>
        <begin position="72"/>
        <end position="99"/>
    </location>
</feature>
<keyword evidence="1" id="KW-0238">DNA-binding</keyword>
<dbReference type="PROSITE" id="PS50937">
    <property type="entry name" value="HTH_MERR_2"/>
    <property type="match status" value="1"/>
</dbReference>
<evidence type="ECO:0000256" key="1">
    <source>
        <dbReference type="ARBA" id="ARBA00023125"/>
    </source>
</evidence>
<dbReference type="PATRIC" id="fig|888439.3.peg.970"/>
<accession>K0YS60</accession>
<dbReference type="Proteomes" id="UP000006075">
    <property type="component" value="Unassembled WGS sequence"/>
</dbReference>
<dbReference type="CDD" id="cd04766">
    <property type="entry name" value="HTH_HspR"/>
    <property type="match status" value="1"/>
</dbReference>
<dbReference type="Pfam" id="PF13411">
    <property type="entry name" value="MerR_1"/>
    <property type="match status" value="1"/>
</dbReference>
<dbReference type="PANTHER" id="PTHR30204">
    <property type="entry name" value="REDOX-CYCLING DRUG-SENSING TRANSCRIPTIONAL ACTIVATOR SOXR"/>
    <property type="match status" value="1"/>
</dbReference>
<dbReference type="InterPro" id="IPR047057">
    <property type="entry name" value="MerR_fam"/>
</dbReference>
<proteinExistence type="predicted"/>
<dbReference type="Gene3D" id="1.10.1660.10">
    <property type="match status" value="1"/>
</dbReference>
<dbReference type="EMBL" id="AGWP01000005">
    <property type="protein sequence ID" value="EJZ86592.1"/>
    <property type="molecule type" value="Genomic_DNA"/>
</dbReference>
<dbReference type="RefSeq" id="WP_004806507.1">
    <property type="nucleotide sequence ID" value="NZ_JH815215.1"/>
</dbReference>
<dbReference type="PANTHER" id="PTHR30204:SF58">
    <property type="entry name" value="HTH-TYPE TRANSCRIPTIONAL REGULATOR YFMP"/>
    <property type="match status" value="1"/>
</dbReference>
<comment type="caution">
    <text evidence="4">The sequence shown here is derived from an EMBL/GenBank/DDBJ whole genome shotgun (WGS) entry which is preliminary data.</text>
</comment>
<dbReference type="FunFam" id="1.10.1660.10:FF:000008">
    <property type="entry name" value="Heat shock transcriptional regulator"/>
    <property type="match status" value="1"/>
</dbReference>
<sequence length="151" mass="16782">MFDAAMYVISVAAELAGMHPQTLRQYDRLGLVTPQRTKGRGRRYSPSDIARLRRIQQLSQEEGINLAGISRIIELEEKLGRLEAENERLQELVARSSRVFAASSSGEVWESALGERFRAPARGGALVPYGSRLGFSREQRPASRAVVVLDV</sequence>
<dbReference type="GO" id="GO:0003677">
    <property type="term" value="F:DNA binding"/>
    <property type="evidence" value="ECO:0007669"/>
    <property type="project" value="UniProtKB-KW"/>
</dbReference>
<protein>
    <recommendedName>
        <fullName evidence="3">HTH merR-type domain-containing protein</fullName>
    </recommendedName>
</protein>
<dbReference type="eggNOG" id="COG0789">
    <property type="taxonomic scope" value="Bacteria"/>
</dbReference>
<evidence type="ECO:0000256" key="2">
    <source>
        <dbReference type="SAM" id="Coils"/>
    </source>
</evidence>
<gene>
    <name evidence="4" type="ORF">HMPREF9240_00966</name>
</gene>